<evidence type="ECO:0000313" key="3">
    <source>
        <dbReference type="Proteomes" id="UP001162156"/>
    </source>
</evidence>
<keyword evidence="3" id="KW-1185">Reference proteome</keyword>
<gene>
    <name evidence="2" type="ORF">NQ314_009586</name>
</gene>
<dbReference type="Proteomes" id="UP001162156">
    <property type="component" value="Unassembled WGS sequence"/>
</dbReference>
<reference evidence="2" key="1">
    <citation type="journal article" date="2023" name="Insect Mol. Biol.">
        <title>Genome sequencing provides insights into the evolution of gene families encoding plant cell wall-degrading enzymes in longhorned beetles.</title>
        <authorList>
            <person name="Shin N.R."/>
            <person name="Okamura Y."/>
            <person name="Kirsch R."/>
            <person name="Pauchet Y."/>
        </authorList>
    </citation>
    <scope>NUCLEOTIDE SEQUENCE</scope>
    <source>
        <strain evidence="2">RBIC_L_NR</strain>
    </source>
</reference>
<dbReference type="EMBL" id="JANEYF010002641">
    <property type="protein sequence ID" value="KAJ8943922.1"/>
    <property type="molecule type" value="Genomic_DNA"/>
</dbReference>
<feature type="compositionally biased region" description="Basic and acidic residues" evidence="1">
    <location>
        <begin position="23"/>
        <end position="47"/>
    </location>
</feature>
<feature type="compositionally biased region" description="Polar residues" evidence="1">
    <location>
        <begin position="109"/>
        <end position="131"/>
    </location>
</feature>
<organism evidence="2 3">
    <name type="scientific">Rhamnusium bicolor</name>
    <dbReference type="NCBI Taxonomy" id="1586634"/>
    <lineage>
        <taxon>Eukaryota</taxon>
        <taxon>Metazoa</taxon>
        <taxon>Ecdysozoa</taxon>
        <taxon>Arthropoda</taxon>
        <taxon>Hexapoda</taxon>
        <taxon>Insecta</taxon>
        <taxon>Pterygota</taxon>
        <taxon>Neoptera</taxon>
        <taxon>Endopterygota</taxon>
        <taxon>Coleoptera</taxon>
        <taxon>Polyphaga</taxon>
        <taxon>Cucujiformia</taxon>
        <taxon>Chrysomeloidea</taxon>
        <taxon>Cerambycidae</taxon>
        <taxon>Lepturinae</taxon>
        <taxon>Rhagiini</taxon>
        <taxon>Rhamnusium</taxon>
    </lineage>
</organism>
<evidence type="ECO:0000256" key="1">
    <source>
        <dbReference type="SAM" id="MobiDB-lite"/>
    </source>
</evidence>
<feature type="region of interest" description="Disordered" evidence="1">
    <location>
        <begin position="1"/>
        <end position="152"/>
    </location>
</feature>
<proteinExistence type="predicted"/>
<name>A0AAV8XXU6_9CUCU</name>
<feature type="compositionally biased region" description="Basic residues" evidence="1">
    <location>
        <begin position="67"/>
        <end position="77"/>
    </location>
</feature>
<feature type="compositionally biased region" description="Basic residues" evidence="1">
    <location>
        <begin position="142"/>
        <end position="152"/>
    </location>
</feature>
<sequence>EVESEKEVETVPQVVKVTQEEEERQRKRDLEKRRQQSYERRAKLKEPSEEDSLSEVSERRYEMAGNRTKKAKGRQRKISSGSTSSKDIVVTTKSSKRNKKNDKNDDNIPKTSSSKPTTVGRQTNNSLSAATGQILIQPVTKTNKKKLKTSQV</sequence>
<evidence type="ECO:0000313" key="2">
    <source>
        <dbReference type="EMBL" id="KAJ8943922.1"/>
    </source>
</evidence>
<comment type="caution">
    <text evidence="2">The sequence shown here is derived from an EMBL/GenBank/DDBJ whole genome shotgun (WGS) entry which is preliminary data.</text>
</comment>
<dbReference type="AlphaFoldDB" id="A0AAV8XXU6"/>
<feature type="non-terminal residue" evidence="2">
    <location>
        <position position="1"/>
    </location>
</feature>
<protein>
    <submittedName>
        <fullName evidence="2">Uncharacterized protein</fullName>
    </submittedName>
</protein>
<accession>A0AAV8XXU6</accession>